<dbReference type="InterPro" id="IPR058664">
    <property type="entry name" value="ARB_00930-like_C"/>
</dbReference>
<dbReference type="InterPro" id="IPR051478">
    <property type="entry name" value="Beta-lactamase-like_AB/R"/>
</dbReference>
<dbReference type="PANTHER" id="PTHR22935:SF97">
    <property type="entry name" value="BETA-LACTAMASE-RELATED DOMAIN-CONTAINING PROTEIN"/>
    <property type="match status" value="1"/>
</dbReference>
<name>A0A7H8R260_TALRU</name>
<sequence>MHQSWKTISLLSLFSTAALADHLGPTYPAPIDFSSKHSKIPAAWKNLTTLFDGYLKHHVNNSLTAPLAGVENITFSTSLFSIHDPRATELQYHYTSPEIATSKNGTNKVDANSIYRIASVSKLFTVYTGMVTLTEEEWHTPLTKLNPALAKYAAVADEDPTWLIQFDKITPWALASQSSGIPTQGGPLNDILWAFLTQQSTVNPVTEYGFPPENISSLGPCYGGLVEAIAECHDSTFVESNALRPPAFLPWSTPMYADNNYEVLGALLSNITGKPLADVYESALFSPLNLTSTFYSPPTKKADQARSVVAGIPEVGFYLDIPYTTPSGGLLSTLTDLTKFATSILNNTLLSASVTRKWMKPQTHTASLSYSIGAPWEIVRYVSPTTGKVTDIYTKLGDSGNYGSITALIPDYDAGFTLLAACSNVAVRSLQTNVILDYITSAVLPALEAQAALEAAQNYVGTYRSTQPKVNSSITIGIDESSVPTNNFGLSLTEWISNGTDVLASDLFSGAKPRLLLSIPKQTPQGESGAVAFQASTFAQTYSYLTPGAAKRGTVGPFSGQYLTNLDFWSVDGDYYGGNGYREFVFAVNGDGKAESVTPVATRSRLEKK</sequence>
<dbReference type="Gene3D" id="3.40.710.10">
    <property type="entry name" value="DD-peptidase/beta-lactamase superfamily"/>
    <property type="match status" value="1"/>
</dbReference>
<organism evidence="4 5">
    <name type="scientific">Talaromyces rugulosus</name>
    <name type="common">Penicillium rugulosum</name>
    <dbReference type="NCBI Taxonomy" id="121627"/>
    <lineage>
        <taxon>Eukaryota</taxon>
        <taxon>Fungi</taxon>
        <taxon>Dikarya</taxon>
        <taxon>Ascomycota</taxon>
        <taxon>Pezizomycotina</taxon>
        <taxon>Eurotiomycetes</taxon>
        <taxon>Eurotiomycetidae</taxon>
        <taxon>Eurotiales</taxon>
        <taxon>Trichocomaceae</taxon>
        <taxon>Talaromyces</taxon>
        <taxon>Talaromyces sect. Islandici</taxon>
    </lineage>
</organism>
<proteinExistence type="predicted"/>
<evidence type="ECO:0000259" key="2">
    <source>
        <dbReference type="Pfam" id="PF00144"/>
    </source>
</evidence>
<gene>
    <name evidence="4" type="ORF">TRUGW13939_07604</name>
</gene>
<keyword evidence="1" id="KW-0732">Signal</keyword>
<feature type="chain" id="PRO_5028894517" evidence="1">
    <location>
        <begin position="21"/>
        <end position="609"/>
    </location>
</feature>
<feature type="domain" description="Beta-lactamase-related" evidence="2">
    <location>
        <begin position="102"/>
        <end position="421"/>
    </location>
</feature>
<dbReference type="Pfam" id="PF26335">
    <property type="entry name" value="ARB_00930_C"/>
    <property type="match status" value="1"/>
</dbReference>
<feature type="signal peptide" evidence="1">
    <location>
        <begin position="1"/>
        <end position="20"/>
    </location>
</feature>
<accession>A0A7H8R260</accession>
<dbReference type="GeneID" id="55995095"/>
<dbReference type="Pfam" id="PF00144">
    <property type="entry name" value="Beta-lactamase"/>
    <property type="match status" value="1"/>
</dbReference>
<protein>
    <submittedName>
        <fullName evidence="4">Uncharacterized protein</fullName>
    </submittedName>
</protein>
<dbReference type="InterPro" id="IPR012338">
    <property type="entry name" value="Beta-lactam/transpept-like"/>
</dbReference>
<dbReference type="EMBL" id="CP055901">
    <property type="protein sequence ID" value="QKX60459.1"/>
    <property type="molecule type" value="Genomic_DNA"/>
</dbReference>
<evidence type="ECO:0000256" key="1">
    <source>
        <dbReference type="SAM" id="SignalP"/>
    </source>
</evidence>
<dbReference type="InterPro" id="IPR001466">
    <property type="entry name" value="Beta-lactam-related"/>
</dbReference>
<evidence type="ECO:0000313" key="5">
    <source>
        <dbReference type="Proteomes" id="UP000509510"/>
    </source>
</evidence>
<evidence type="ECO:0000313" key="4">
    <source>
        <dbReference type="EMBL" id="QKX60459.1"/>
    </source>
</evidence>
<dbReference type="AlphaFoldDB" id="A0A7H8R260"/>
<evidence type="ECO:0000259" key="3">
    <source>
        <dbReference type="Pfam" id="PF26335"/>
    </source>
</evidence>
<feature type="domain" description="Beta-lactamase-like ARB-00930-like C-terminal" evidence="3">
    <location>
        <begin position="451"/>
        <end position="608"/>
    </location>
</feature>
<dbReference type="Proteomes" id="UP000509510">
    <property type="component" value="Chromosome IV"/>
</dbReference>
<dbReference type="KEGG" id="trg:TRUGW13939_07604"/>
<dbReference type="PANTHER" id="PTHR22935">
    <property type="entry name" value="PENICILLIN-BINDING PROTEIN"/>
    <property type="match status" value="1"/>
</dbReference>
<keyword evidence="5" id="KW-1185">Reference proteome</keyword>
<dbReference type="OrthoDB" id="10250282at2759"/>
<dbReference type="SUPFAM" id="SSF56601">
    <property type="entry name" value="beta-lactamase/transpeptidase-like"/>
    <property type="match status" value="1"/>
</dbReference>
<dbReference type="RefSeq" id="XP_035346636.1">
    <property type="nucleotide sequence ID" value="XM_035490743.1"/>
</dbReference>
<reference evidence="5" key="1">
    <citation type="submission" date="2020-06" db="EMBL/GenBank/DDBJ databases">
        <title>A chromosome-scale genome assembly of Talaromyces rugulosus W13939.</title>
        <authorList>
            <person name="Wang B."/>
            <person name="Guo L."/>
            <person name="Ye K."/>
            <person name="Wang L."/>
        </authorList>
    </citation>
    <scope>NUCLEOTIDE SEQUENCE [LARGE SCALE GENOMIC DNA]</scope>
    <source>
        <strain evidence="5">W13939</strain>
    </source>
</reference>